<reference evidence="4" key="1">
    <citation type="submission" date="2022-10" db="EMBL/GenBank/DDBJ databases">
        <authorList>
            <person name="Hyden B.L."/>
            <person name="Feng K."/>
            <person name="Yates T."/>
            <person name="Jawdy S."/>
            <person name="Smart L.B."/>
            <person name="Muchero W."/>
        </authorList>
    </citation>
    <scope>NUCLEOTIDE SEQUENCE</scope>
    <source>
        <tissue evidence="4">Shoot tip</tissue>
    </source>
</reference>
<reference evidence="4" key="2">
    <citation type="journal article" date="2023" name="Int. J. Mol. Sci.">
        <title>De Novo Assembly and Annotation of 11 Diverse Shrub Willow (Salix) Genomes Reveals Novel Gene Organization in Sex-Linked Regions.</title>
        <authorList>
            <person name="Hyden B."/>
            <person name="Feng K."/>
            <person name="Yates T.B."/>
            <person name="Jawdy S."/>
            <person name="Cereghino C."/>
            <person name="Smart L.B."/>
            <person name="Muchero W."/>
        </authorList>
    </citation>
    <scope>NUCLEOTIDE SEQUENCE</scope>
    <source>
        <tissue evidence="4">Shoot tip</tissue>
    </source>
</reference>
<evidence type="ECO:0000313" key="4">
    <source>
        <dbReference type="EMBL" id="KAJ6398171.1"/>
    </source>
</evidence>
<dbReference type="EMBL" id="JAPFFI010000003">
    <property type="protein sequence ID" value="KAJ6398171.1"/>
    <property type="molecule type" value="Genomic_DNA"/>
</dbReference>
<comment type="caution">
    <text evidence="4">The sequence shown here is derived from an EMBL/GenBank/DDBJ whole genome shotgun (WGS) entry which is preliminary data.</text>
</comment>
<evidence type="ECO:0000256" key="2">
    <source>
        <dbReference type="SAM" id="Coils"/>
    </source>
</evidence>
<dbReference type="PANTHER" id="PTHR31342">
    <property type="entry name" value="PROTEIN CHUP1, CHLOROPLASTIC"/>
    <property type="match status" value="1"/>
</dbReference>
<feature type="transmembrane region" description="Helical" evidence="3">
    <location>
        <begin position="14"/>
        <end position="36"/>
    </location>
</feature>
<evidence type="ECO:0000256" key="3">
    <source>
        <dbReference type="SAM" id="Phobius"/>
    </source>
</evidence>
<dbReference type="InterPro" id="IPR040265">
    <property type="entry name" value="CHUP1/IPGA1-like"/>
</dbReference>
<keyword evidence="3" id="KW-0472">Membrane</keyword>
<name>A0ABQ9CIR2_9ROSI</name>
<gene>
    <name evidence="4" type="ORF">OIU77_019054</name>
</gene>
<organism evidence="4 5">
    <name type="scientific">Salix suchowensis</name>
    <dbReference type="NCBI Taxonomy" id="1278906"/>
    <lineage>
        <taxon>Eukaryota</taxon>
        <taxon>Viridiplantae</taxon>
        <taxon>Streptophyta</taxon>
        <taxon>Embryophyta</taxon>
        <taxon>Tracheophyta</taxon>
        <taxon>Spermatophyta</taxon>
        <taxon>Magnoliopsida</taxon>
        <taxon>eudicotyledons</taxon>
        <taxon>Gunneridae</taxon>
        <taxon>Pentapetalae</taxon>
        <taxon>rosids</taxon>
        <taxon>fabids</taxon>
        <taxon>Malpighiales</taxon>
        <taxon>Salicaceae</taxon>
        <taxon>Saliceae</taxon>
        <taxon>Salix</taxon>
    </lineage>
</organism>
<keyword evidence="5" id="KW-1185">Reference proteome</keyword>
<feature type="coiled-coil region" evidence="2">
    <location>
        <begin position="181"/>
        <end position="215"/>
    </location>
</feature>
<evidence type="ECO:0008006" key="6">
    <source>
        <dbReference type="Google" id="ProtNLM"/>
    </source>
</evidence>
<feature type="coiled-coil region" evidence="2">
    <location>
        <begin position="102"/>
        <end position="129"/>
    </location>
</feature>
<keyword evidence="3" id="KW-0812">Transmembrane</keyword>
<sequence>MASTSSKKDVMEPLFVKAGIPLALSVAGFVFARIVLRRSTIAKPFPLQTTVSSVSDTIDSSDDFIDEAGIHSPQSTSSPIKDDDQEHMISCSQDPSSTVASHIQFEEEILGLKNEIEELQKREHSLSMQFLGYRVMKEQDTVLMELNNMVLLETARVKLLDREISAIEAQARGLENFVVVCRRVLEEVEFAKKEKRFLERKVKKLSRRAREQSRIVGEKNAKINGLEAEIMRICDVLEMRTNVINKLDDEVRESEAAVNRLQEEKNDLLVKLIAAESQDSLISKIEAEGVGMEDYNRLVSELEKLQKDRAAETTELIYLRWSNACLRHELMRSHGQQQLQIEDKKRYLELELEESREIADCDQEQQHEEPCLGVAGSSKTFSKRKKLLKKLKKWVEGGEIMASNMDEKGKREINCCGKSSVSEGEDHLTCSRRSCSSV</sequence>
<evidence type="ECO:0000256" key="1">
    <source>
        <dbReference type="ARBA" id="ARBA00023054"/>
    </source>
</evidence>
<feature type="coiled-coil region" evidence="2">
    <location>
        <begin position="244"/>
        <end position="315"/>
    </location>
</feature>
<keyword evidence="3" id="KW-1133">Transmembrane helix</keyword>
<dbReference type="Proteomes" id="UP001141253">
    <property type="component" value="Chromosome 5"/>
</dbReference>
<keyword evidence="1 2" id="KW-0175">Coiled coil</keyword>
<dbReference type="PANTHER" id="PTHR31342:SF10">
    <property type="entry name" value="CHUP1-LIKE PROTEIN"/>
    <property type="match status" value="1"/>
</dbReference>
<proteinExistence type="predicted"/>
<accession>A0ABQ9CIR2</accession>
<evidence type="ECO:0000313" key="5">
    <source>
        <dbReference type="Proteomes" id="UP001141253"/>
    </source>
</evidence>
<protein>
    <recommendedName>
        <fullName evidence="6">Protein CHUP1, chloroplastic</fullName>
    </recommendedName>
</protein>